<dbReference type="InterPro" id="IPR009057">
    <property type="entry name" value="Homeodomain-like_sf"/>
</dbReference>
<evidence type="ECO:0000313" key="5">
    <source>
        <dbReference type="Proteomes" id="UP000005220"/>
    </source>
</evidence>
<evidence type="ECO:0000256" key="1">
    <source>
        <dbReference type="SAM" id="MobiDB-lite"/>
    </source>
</evidence>
<accession>H2B2C2</accession>
<dbReference type="Pfam" id="PF13921">
    <property type="entry name" value="Myb_DNA-bind_6"/>
    <property type="match status" value="1"/>
</dbReference>
<dbReference type="STRING" id="1071382.H2B2C2"/>
<dbReference type="eggNOG" id="ENOG502RXV1">
    <property type="taxonomic scope" value="Eukaryota"/>
</dbReference>
<dbReference type="GeneID" id="13886980"/>
<gene>
    <name evidence="4" type="primary">KAFR0L01620</name>
    <name evidence="4" type="ORF">KAFR_0L01620</name>
</gene>
<feature type="domain" description="Myb-like" evidence="2">
    <location>
        <begin position="79"/>
        <end position="129"/>
    </location>
</feature>
<dbReference type="PROSITE" id="PS51294">
    <property type="entry name" value="HTH_MYB"/>
    <property type="match status" value="1"/>
</dbReference>
<name>H2B2C2_KAZAF</name>
<keyword evidence="5" id="KW-1185">Reference proteome</keyword>
<evidence type="ECO:0000259" key="3">
    <source>
        <dbReference type="PROSITE" id="PS51294"/>
    </source>
</evidence>
<dbReference type="HOGENOM" id="CLU_018984_1_0_1"/>
<dbReference type="InParanoid" id="H2B2C2"/>
<proteinExistence type="predicted"/>
<dbReference type="InterPro" id="IPR017930">
    <property type="entry name" value="Myb_dom"/>
</dbReference>
<dbReference type="Gene3D" id="1.10.10.60">
    <property type="entry name" value="Homeodomain-like"/>
    <property type="match status" value="1"/>
</dbReference>
<dbReference type="Proteomes" id="UP000005220">
    <property type="component" value="Chromosome 12"/>
</dbReference>
<sequence length="493" mass="55437">MPAPKSALSSVTTSHASKSSLNHHVGLYNNVTMKSTQDSLPIINTPEPRNNILSSSNDYSNDSRSSTVSNENLISINTNNSKNPSSWDPKDDILLRHLKEVKNFGWKEIANYFQNRTPNACQFRWRRLKSGNLKSNKTALIDVNNYNAIINALDKGSNLDEFVKENSHSGSPSNALLISPYSSNISVSNFNATKPPKVDGNPSLNLIVPSINHVQTVSTTVAMKHSNSNGATYSNTKFLKPRSYSHSVTTRPKLSQPVSFKSSFKTNDDPTPDEENIGFIPKIIVRSRRSSFTPHYSSPNLTTALNTTLVNSKSRKNSFSVYSRRSSFNFSSNNNSRKSSIINISNNLINQKKDSIIKAKELHQFPSTYTFFDKQIIKNHQSPSPSPYHHHPHNLNFYSPQQVWTVDEDQLLIENSIRNLSIKELSILLKEKSEVEIKSRINFLNDNKNGLLHSENIDPLHSDEAIEPIFNKNKITTNENRLPGFKNISNDVI</sequence>
<dbReference type="OrthoDB" id="2143914at2759"/>
<dbReference type="PROSITE" id="PS50090">
    <property type="entry name" value="MYB_LIKE"/>
    <property type="match status" value="1"/>
</dbReference>
<organism evidence="4 5">
    <name type="scientific">Kazachstania africana (strain ATCC 22294 / BCRC 22015 / CBS 2517 / CECT 1963 / NBRC 1671 / NRRL Y-8276)</name>
    <name type="common">Yeast</name>
    <name type="synonym">Kluyveromyces africanus</name>
    <dbReference type="NCBI Taxonomy" id="1071382"/>
    <lineage>
        <taxon>Eukaryota</taxon>
        <taxon>Fungi</taxon>
        <taxon>Dikarya</taxon>
        <taxon>Ascomycota</taxon>
        <taxon>Saccharomycotina</taxon>
        <taxon>Saccharomycetes</taxon>
        <taxon>Saccharomycetales</taxon>
        <taxon>Saccharomycetaceae</taxon>
        <taxon>Kazachstania</taxon>
    </lineage>
</organism>
<dbReference type="CDD" id="cd00167">
    <property type="entry name" value="SANT"/>
    <property type="match status" value="1"/>
</dbReference>
<evidence type="ECO:0000313" key="4">
    <source>
        <dbReference type="EMBL" id="CCF60772.1"/>
    </source>
</evidence>
<dbReference type="EMBL" id="HE650832">
    <property type="protein sequence ID" value="CCF60772.1"/>
    <property type="molecule type" value="Genomic_DNA"/>
</dbReference>
<reference evidence="4 5" key="1">
    <citation type="journal article" date="2011" name="Proc. Natl. Acad. Sci. U.S.A.">
        <title>Evolutionary erosion of yeast sex chromosomes by mating-type switching accidents.</title>
        <authorList>
            <person name="Gordon J.L."/>
            <person name="Armisen D."/>
            <person name="Proux-Wera E."/>
            <person name="Oheigeartaigh S.S."/>
            <person name="Byrne K.P."/>
            <person name="Wolfe K.H."/>
        </authorList>
    </citation>
    <scope>NUCLEOTIDE SEQUENCE [LARGE SCALE GENOMIC DNA]</scope>
    <source>
        <strain evidence="5">ATCC 22294 / BCRC 22015 / CBS 2517 / CECT 1963 / NBRC 1671 / NRRL Y-8276</strain>
    </source>
</reference>
<dbReference type="KEGG" id="kaf:KAFR_0L01620"/>
<evidence type="ECO:0000259" key="2">
    <source>
        <dbReference type="PROSITE" id="PS50090"/>
    </source>
</evidence>
<dbReference type="AlphaFoldDB" id="H2B2C2"/>
<feature type="region of interest" description="Disordered" evidence="1">
    <location>
        <begin position="43"/>
        <end position="67"/>
    </location>
</feature>
<dbReference type="InterPro" id="IPR001005">
    <property type="entry name" value="SANT/Myb"/>
</dbReference>
<dbReference type="SMART" id="SM00717">
    <property type="entry name" value="SANT"/>
    <property type="match status" value="2"/>
</dbReference>
<protein>
    <submittedName>
        <fullName evidence="4">Uncharacterized protein</fullName>
    </submittedName>
</protein>
<dbReference type="RefSeq" id="XP_003959907.1">
    <property type="nucleotide sequence ID" value="XM_003959858.1"/>
</dbReference>
<dbReference type="SUPFAM" id="SSF46689">
    <property type="entry name" value="Homeodomain-like"/>
    <property type="match status" value="1"/>
</dbReference>
<feature type="domain" description="HTH myb-type" evidence="3">
    <location>
        <begin position="79"/>
        <end position="133"/>
    </location>
</feature>
<feature type="compositionally biased region" description="Low complexity" evidence="1">
    <location>
        <begin position="54"/>
        <end position="66"/>
    </location>
</feature>